<dbReference type="RefSeq" id="WP_133642088.1">
    <property type="nucleotide sequence ID" value="NZ_SNZV01000014.1"/>
</dbReference>
<comment type="caution">
    <text evidence="1">The sequence shown here is derived from an EMBL/GenBank/DDBJ whole genome shotgun (WGS) entry which is preliminary data.</text>
</comment>
<proteinExistence type="predicted"/>
<gene>
    <name evidence="1" type="ORF">B0I21_11416</name>
</gene>
<evidence type="ECO:0008006" key="3">
    <source>
        <dbReference type="Google" id="ProtNLM"/>
    </source>
</evidence>
<evidence type="ECO:0000313" key="1">
    <source>
        <dbReference type="EMBL" id="TDS07470.1"/>
    </source>
</evidence>
<dbReference type="Proteomes" id="UP000294752">
    <property type="component" value="Unassembled WGS sequence"/>
</dbReference>
<dbReference type="InterPro" id="IPR036388">
    <property type="entry name" value="WH-like_DNA-bd_sf"/>
</dbReference>
<protein>
    <recommendedName>
        <fullName evidence="3">Ferric uptake regulator family protein</fullName>
    </recommendedName>
</protein>
<sequence>MNIENRPNKWIQELKDRGHAASRQRILIMTALSEKRVIHDMESFWLELRQEHPISWATFYSFIRLAVKEKWIAKQGKVSTYARYKVLVD</sequence>
<reference evidence="1 2" key="1">
    <citation type="submission" date="2019-03" db="EMBL/GenBank/DDBJ databases">
        <title>Genomic Encyclopedia of Type Strains, Phase III (KMG-III): the genomes of soil and plant-associated and newly described type strains.</title>
        <authorList>
            <person name="Whitman W."/>
        </authorList>
    </citation>
    <scope>NUCLEOTIDE SEQUENCE [LARGE SCALE GENOMIC DNA]</scope>
    <source>
        <strain evidence="1 2">CGMCC 1.12801</strain>
    </source>
</reference>
<dbReference type="AlphaFoldDB" id="A0A4R7CUH9"/>
<accession>A0A4R7CUH9</accession>
<keyword evidence="2" id="KW-1185">Reference proteome</keyword>
<dbReference type="Gene3D" id="1.10.10.10">
    <property type="entry name" value="Winged helix-like DNA-binding domain superfamily/Winged helix DNA-binding domain"/>
    <property type="match status" value="1"/>
</dbReference>
<evidence type="ECO:0000313" key="2">
    <source>
        <dbReference type="Proteomes" id="UP000294752"/>
    </source>
</evidence>
<name>A0A4R7CUH9_9SPHI</name>
<organism evidence="1 2">
    <name type="scientific">Sphingobacterium paludis</name>
    <dbReference type="NCBI Taxonomy" id="1476465"/>
    <lineage>
        <taxon>Bacteria</taxon>
        <taxon>Pseudomonadati</taxon>
        <taxon>Bacteroidota</taxon>
        <taxon>Sphingobacteriia</taxon>
        <taxon>Sphingobacteriales</taxon>
        <taxon>Sphingobacteriaceae</taxon>
        <taxon>Sphingobacterium</taxon>
    </lineage>
</organism>
<dbReference type="OrthoDB" id="769086at2"/>
<dbReference type="EMBL" id="SNZV01000014">
    <property type="protein sequence ID" value="TDS07470.1"/>
    <property type="molecule type" value="Genomic_DNA"/>
</dbReference>